<dbReference type="Pfam" id="PF03140">
    <property type="entry name" value="DUF247"/>
    <property type="match status" value="2"/>
</dbReference>
<evidence type="ECO:0000256" key="1">
    <source>
        <dbReference type="SAM" id="Coils"/>
    </source>
</evidence>
<sequence>MSLPATSTNDMLRLGVSYLASVLCFKLPAANNNVEVKKEEIDEYVKEVERLELKSRLDYAEKIELSKEEFVKMLLIDGRNDDAEAGDFTADANIMVDDRRISMDGHDENKKIEFQCLCNMKTHEIRVPSASVLAKSGVVFAKMDGETPMLHMDFDPKKGVLKLPVLILWHHTETFFKNIMAYKLYNHTANYSKSVSISDYMCFMDDLINSKEDVAVLVKSGIIQNWLESDEVVTDLFNSITKHILADYSSYSDTCKQMNEFREKFNIRQLKAVLKQDYFNQPWAVVYFITGVIIQTTSSIIEAVTSVQDSKRNPS</sequence>
<evidence type="ECO:0000313" key="3">
    <source>
        <dbReference type="Proteomes" id="UP000596660"/>
    </source>
</evidence>
<dbReference type="Proteomes" id="UP000596660">
    <property type="component" value="Unplaced"/>
</dbReference>
<feature type="coiled-coil region" evidence="1">
    <location>
        <begin position="27"/>
        <end position="54"/>
    </location>
</feature>
<reference evidence="2" key="1">
    <citation type="journal article" date="2017" name="Nature">
        <title>The genome of Chenopodium quinoa.</title>
        <authorList>
            <person name="Jarvis D.E."/>
            <person name="Ho Y.S."/>
            <person name="Lightfoot D.J."/>
            <person name="Schmoeckel S.M."/>
            <person name="Li B."/>
            <person name="Borm T.J.A."/>
            <person name="Ohyanagi H."/>
            <person name="Mineta K."/>
            <person name="Michell C.T."/>
            <person name="Saber N."/>
            <person name="Kharbatia N.M."/>
            <person name="Rupper R.R."/>
            <person name="Sharp A.R."/>
            <person name="Dally N."/>
            <person name="Boughton B.A."/>
            <person name="Woo Y.H."/>
            <person name="Gao G."/>
            <person name="Schijlen E.G.W.M."/>
            <person name="Guo X."/>
            <person name="Momin A.A."/>
            <person name="Negrao S."/>
            <person name="Al-Babili S."/>
            <person name="Gehring C."/>
            <person name="Roessner U."/>
            <person name="Jung C."/>
            <person name="Murphy K."/>
            <person name="Arold S.T."/>
            <person name="Gojobori T."/>
            <person name="van der Linden C.G."/>
            <person name="van Loo E.N."/>
            <person name="Jellen E.N."/>
            <person name="Maughan P.J."/>
            <person name="Tester M."/>
        </authorList>
    </citation>
    <scope>NUCLEOTIDE SEQUENCE [LARGE SCALE GENOMIC DNA]</scope>
    <source>
        <strain evidence="2">cv. PI 614886</strain>
    </source>
</reference>
<protein>
    <submittedName>
        <fullName evidence="2">Uncharacterized protein</fullName>
    </submittedName>
</protein>
<reference evidence="2" key="2">
    <citation type="submission" date="2021-03" db="UniProtKB">
        <authorList>
            <consortium name="EnsemblPlants"/>
        </authorList>
    </citation>
    <scope>IDENTIFICATION</scope>
</reference>
<keyword evidence="1" id="KW-0175">Coiled coil</keyword>
<keyword evidence="3" id="KW-1185">Reference proteome</keyword>
<organism evidence="2 3">
    <name type="scientific">Chenopodium quinoa</name>
    <name type="common">Quinoa</name>
    <dbReference type="NCBI Taxonomy" id="63459"/>
    <lineage>
        <taxon>Eukaryota</taxon>
        <taxon>Viridiplantae</taxon>
        <taxon>Streptophyta</taxon>
        <taxon>Embryophyta</taxon>
        <taxon>Tracheophyta</taxon>
        <taxon>Spermatophyta</taxon>
        <taxon>Magnoliopsida</taxon>
        <taxon>eudicotyledons</taxon>
        <taxon>Gunneridae</taxon>
        <taxon>Pentapetalae</taxon>
        <taxon>Caryophyllales</taxon>
        <taxon>Chenopodiaceae</taxon>
        <taxon>Chenopodioideae</taxon>
        <taxon>Atripliceae</taxon>
        <taxon>Chenopodium</taxon>
    </lineage>
</organism>
<dbReference type="EnsemblPlants" id="AUR62006406-RA">
    <property type="protein sequence ID" value="AUR62006406-RA:cds"/>
    <property type="gene ID" value="AUR62006406"/>
</dbReference>
<accession>A0A803L3G7</accession>
<dbReference type="Gramene" id="AUR62006406-RA">
    <property type="protein sequence ID" value="AUR62006406-RA:cds"/>
    <property type="gene ID" value="AUR62006406"/>
</dbReference>
<evidence type="ECO:0000313" key="2">
    <source>
        <dbReference type="EnsemblPlants" id="AUR62006406-RA:cds"/>
    </source>
</evidence>
<dbReference type="InterPro" id="IPR004158">
    <property type="entry name" value="DUF247_pln"/>
</dbReference>
<proteinExistence type="predicted"/>
<dbReference type="AlphaFoldDB" id="A0A803L3G7"/>
<dbReference type="PANTHER" id="PTHR31170">
    <property type="entry name" value="BNAC04G53230D PROTEIN"/>
    <property type="match status" value="1"/>
</dbReference>
<name>A0A803L3G7_CHEQI</name>
<dbReference type="PANTHER" id="PTHR31170:SF25">
    <property type="entry name" value="BNAA09G04570D PROTEIN"/>
    <property type="match status" value="1"/>
</dbReference>